<protein>
    <submittedName>
        <fullName evidence="1">Uncharacterized protein</fullName>
    </submittedName>
</protein>
<reference evidence="1 2" key="1">
    <citation type="submission" date="2016-08" db="EMBL/GenBank/DDBJ databases">
        <title>A Parts List for Fungal Cellulosomes Revealed by Comparative Genomics.</title>
        <authorList>
            <consortium name="DOE Joint Genome Institute"/>
            <person name="Haitjema C.H."/>
            <person name="Gilmore S.P."/>
            <person name="Henske J.K."/>
            <person name="Solomon K.V."/>
            <person name="De Groot R."/>
            <person name="Kuo A."/>
            <person name="Mondo S.J."/>
            <person name="Salamov A.A."/>
            <person name="Labutti K."/>
            <person name="Zhao Z."/>
            <person name="Chiniquy J."/>
            <person name="Barry K."/>
            <person name="Brewer H.M."/>
            <person name="Purvine S.O."/>
            <person name="Wright A.T."/>
            <person name="Boxma B."/>
            <person name="Van Alen T."/>
            <person name="Hackstein J.H."/>
            <person name="Baker S.E."/>
            <person name="Grigoriev I.V."/>
            <person name="O'Malley M.A."/>
        </authorList>
    </citation>
    <scope>NUCLEOTIDE SEQUENCE [LARGE SCALE GENOMIC DNA]</scope>
    <source>
        <strain evidence="1 2">S4</strain>
    </source>
</reference>
<dbReference type="Proteomes" id="UP000193944">
    <property type="component" value="Unassembled WGS sequence"/>
</dbReference>
<dbReference type="AlphaFoldDB" id="A0A1Y1X6K4"/>
<dbReference type="EMBL" id="MCFG01000119">
    <property type="protein sequence ID" value="ORX81421.1"/>
    <property type="molecule type" value="Genomic_DNA"/>
</dbReference>
<evidence type="ECO:0000313" key="1">
    <source>
        <dbReference type="EMBL" id="ORX81421.1"/>
    </source>
</evidence>
<comment type="caution">
    <text evidence="1">The sequence shown here is derived from an EMBL/GenBank/DDBJ whole genome shotgun (WGS) entry which is preliminary data.</text>
</comment>
<reference evidence="1 2" key="2">
    <citation type="submission" date="2016-08" db="EMBL/GenBank/DDBJ databases">
        <title>Pervasive Adenine N6-methylation of Active Genes in Fungi.</title>
        <authorList>
            <consortium name="DOE Joint Genome Institute"/>
            <person name="Mondo S.J."/>
            <person name="Dannebaum R.O."/>
            <person name="Kuo R.C."/>
            <person name="Labutti K."/>
            <person name="Haridas S."/>
            <person name="Kuo A."/>
            <person name="Salamov A."/>
            <person name="Ahrendt S.R."/>
            <person name="Lipzen A."/>
            <person name="Sullivan W."/>
            <person name="Andreopoulos W.B."/>
            <person name="Clum A."/>
            <person name="Lindquist E."/>
            <person name="Daum C."/>
            <person name="Ramamoorthy G.K."/>
            <person name="Gryganskyi A."/>
            <person name="Culley D."/>
            <person name="Magnuson J.K."/>
            <person name="James T.Y."/>
            <person name="O'Malley M.A."/>
            <person name="Stajich J.E."/>
            <person name="Spatafora J.W."/>
            <person name="Visel A."/>
            <person name="Grigoriev I.V."/>
        </authorList>
    </citation>
    <scope>NUCLEOTIDE SEQUENCE [LARGE SCALE GENOMIC DNA]</scope>
    <source>
        <strain evidence="1 2">S4</strain>
    </source>
</reference>
<sequence>MEHFDPEILLNITRHEVYLYEPLFKYDKIKNLVNIVGNKYFSRPILSEINEDSLAVLVMESSFQEFEKKKKIFKERLKNIFDKDIFCNKENRIDHTSSNDINILLNENKNIQNFKLAPYHQSCESILCFNDNYYNNF</sequence>
<organism evidence="1 2">
    <name type="scientific">Anaeromyces robustus</name>
    <dbReference type="NCBI Taxonomy" id="1754192"/>
    <lineage>
        <taxon>Eukaryota</taxon>
        <taxon>Fungi</taxon>
        <taxon>Fungi incertae sedis</taxon>
        <taxon>Chytridiomycota</taxon>
        <taxon>Chytridiomycota incertae sedis</taxon>
        <taxon>Neocallimastigomycetes</taxon>
        <taxon>Neocallimastigales</taxon>
        <taxon>Neocallimastigaceae</taxon>
        <taxon>Anaeromyces</taxon>
    </lineage>
</organism>
<proteinExistence type="predicted"/>
<accession>A0A1Y1X6K4</accession>
<evidence type="ECO:0000313" key="2">
    <source>
        <dbReference type="Proteomes" id="UP000193944"/>
    </source>
</evidence>
<gene>
    <name evidence="1" type="ORF">BCR32DRAFT_279721</name>
</gene>
<keyword evidence="2" id="KW-1185">Reference proteome</keyword>
<name>A0A1Y1X6K4_9FUNG</name>